<protein>
    <submittedName>
        <fullName evidence="1">Uncharacterized protein</fullName>
    </submittedName>
</protein>
<name>A0A4U5UAL0_COLLU</name>
<dbReference type="AlphaFoldDB" id="A0A4U5UAL0"/>
<gene>
    <name evidence="1" type="ORF">D9C73_005062</name>
</gene>
<keyword evidence="2" id="KW-1185">Reference proteome</keyword>
<dbReference type="Proteomes" id="UP000298787">
    <property type="component" value="Chromosome 5"/>
</dbReference>
<accession>A0A4U5UAL0</accession>
<evidence type="ECO:0000313" key="2">
    <source>
        <dbReference type="Proteomes" id="UP000298787"/>
    </source>
</evidence>
<reference evidence="1 2" key="1">
    <citation type="submission" date="2019-01" db="EMBL/GenBank/DDBJ databases">
        <title>Genome Assembly of Collichthys lucidus.</title>
        <authorList>
            <person name="Cai M."/>
            <person name="Xiao S."/>
        </authorList>
    </citation>
    <scope>NUCLEOTIDE SEQUENCE [LARGE SCALE GENOMIC DNA]</scope>
    <source>
        <strain evidence="1">JT15FE1705JMU</strain>
        <tissue evidence="1">Muscle</tissue>
    </source>
</reference>
<evidence type="ECO:0000313" key="1">
    <source>
        <dbReference type="EMBL" id="TKS71486.1"/>
    </source>
</evidence>
<sequence>MGWATDAITVKMRILSSPARGRITIASSGDCALPATNFKSSTVSNGELSDLMSIPVQCTQELPKYHLEKPQLLTATAHGPAAQCGADRLRRNVGTFSALLAEDMSKLCVEGPHRRKENQEMVQNIKPLLSLDSLKWQGAPSSVSKNALQADHHSRDRTMYTARISAPPCPVDDFQGPPYGMMMSDVALQSHVCDFCQAVFPGDTTTKGEFLKHLTTHVT</sequence>
<dbReference type="EMBL" id="CM014082">
    <property type="protein sequence ID" value="TKS71486.1"/>
    <property type="molecule type" value="Genomic_DNA"/>
</dbReference>
<organism evidence="1 2">
    <name type="scientific">Collichthys lucidus</name>
    <name type="common">Big head croaker</name>
    <name type="synonym">Sciaena lucida</name>
    <dbReference type="NCBI Taxonomy" id="240159"/>
    <lineage>
        <taxon>Eukaryota</taxon>
        <taxon>Metazoa</taxon>
        <taxon>Chordata</taxon>
        <taxon>Craniata</taxon>
        <taxon>Vertebrata</taxon>
        <taxon>Euteleostomi</taxon>
        <taxon>Actinopterygii</taxon>
        <taxon>Neopterygii</taxon>
        <taxon>Teleostei</taxon>
        <taxon>Neoteleostei</taxon>
        <taxon>Acanthomorphata</taxon>
        <taxon>Eupercaria</taxon>
        <taxon>Sciaenidae</taxon>
        <taxon>Collichthys</taxon>
    </lineage>
</organism>
<proteinExistence type="predicted"/>
<dbReference type="STRING" id="240159.A0A4U5UAL0"/>